<evidence type="ECO:0000256" key="23">
    <source>
        <dbReference type="ARBA" id="ARBA00034000"/>
    </source>
</evidence>
<evidence type="ECO:0000256" key="19">
    <source>
        <dbReference type="ARBA" id="ARBA00023136"/>
    </source>
</evidence>
<keyword evidence="21" id="KW-0511">Multifunctional enzyme</keyword>
<evidence type="ECO:0000256" key="2">
    <source>
        <dbReference type="ARBA" id="ARBA00004752"/>
    </source>
</evidence>
<dbReference type="GO" id="GO:0008658">
    <property type="term" value="F:penicillin binding"/>
    <property type="evidence" value="ECO:0007669"/>
    <property type="project" value="InterPro"/>
</dbReference>
<gene>
    <name evidence="31" type="primary">mrcA</name>
    <name evidence="31" type="ORF">ROTO_09580</name>
</gene>
<evidence type="ECO:0000256" key="11">
    <source>
        <dbReference type="ARBA" id="ARBA00022676"/>
    </source>
</evidence>
<keyword evidence="18 27" id="KW-1133">Transmembrane helix</keyword>
<evidence type="ECO:0000256" key="8">
    <source>
        <dbReference type="ARBA" id="ARBA00022519"/>
    </source>
</evidence>
<keyword evidence="17" id="KW-0573">Peptidoglycan synthesis</keyword>
<comment type="subcellular location">
    <subcellularLocation>
        <location evidence="1">Cell inner membrane</location>
        <topology evidence="1">Single-pass type II membrane protein</topology>
    </subcellularLocation>
</comment>
<keyword evidence="14" id="KW-0378">Hydrolase</keyword>
<dbReference type="NCBIfam" id="TIGR02074">
    <property type="entry name" value="PBP_1a_fam"/>
    <property type="match status" value="1"/>
</dbReference>
<dbReference type="STRING" id="74031.SAMN04488077_102108"/>
<evidence type="ECO:0000256" key="25">
    <source>
        <dbReference type="ARBA" id="ARBA00049902"/>
    </source>
</evidence>
<evidence type="ECO:0000256" key="22">
    <source>
        <dbReference type="ARBA" id="ARBA00023316"/>
    </source>
</evidence>
<accession>A0A0L6CXI4</accession>
<keyword evidence="7" id="KW-1003">Cell membrane</keyword>
<feature type="domain" description="Penicillin-binding protein transpeptidase" evidence="28">
    <location>
        <begin position="479"/>
        <end position="769"/>
    </location>
</feature>
<evidence type="ECO:0000256" key="24">
    <source>
        <dbReference type="ARBA" id="ARBA00044770"/>
    </source>
</evidence>
<feature type="domain" description="Glycosyl transferase family 51" evidence="29">
    <location>
        <begin position="99"/>
        <end position="274"/>
    </location>
</feature>
<comment type="catalytic activity">
    <reaction evidence="25">
        <text>[GlcNAc-(1-&gt;4)-Mur2Ac(oyl-L-Ala-gamma-D-Glu-L-Lys-D-Ala-D-Ala)](n)-di-trans,octa-cis-undecaprenyl diphosphate + beta-D-GlcNAc-(1-&gt;4)-Mur2Ac(oyl-L-Ala-gamma-D-Glu-L-Lys-D-Ala-D-Ala)-di-trans,octa-cis-undecaprenyl diphosphate = [GlcNAc-(1-&gt;4)-Mur2Ac(oyl-L-Ala-gamma-D-Glu-L-Lys-D-Ala-D-Ala)](n+1)-di-trans,octa-cis-undecaprenyl diphosphate + di-trans,octa-cis-undecaprenyl diphosphate + H(+)</text>
        <dbReference type="Rhea" id="RHEA:23708"/>
        <dbReference type="Rhea" id="RHEA-COMP:9602"/>
        <dbReference type="Rhea" id="RHEA-COMP:9603"/>
        <dbReference type="ChEBI" id="CHEBI:15378"/>
        <dbReference type="ChEBI" id="CHEBI:58405"/>
        <dbReference type="ChEBI" id="CHEBI:60033"/>
        <dbReference type="ChEBI" id="CHEBI:78435"/>
        <dbReference type="EC" id="2.4.99.28"/>
    </reaction>
</comment>
<reference evidence="32" key="1">
    <citation type="submission" date="2015-07" db="EMBL/GenBank/DDBJ databases">
        <title>Draft Genome Sequence of Roseovarius tolerans EL-164, a producer of N-Acylated Alanine Methyl Esters (NAMEs).</title>
        <authorList>
            <person name="Voget S."/>
            <person name="Bruns H."/>
            <person name="Wagner-Doebler I."/>
            <person name="Schulz S."/>
            <person name="Daniel R."/>
        </authorList>
    </citation>
    <scope>NUCLEOTIDE SEQUENCE [LARGE SCALE GENOMIC DNA]</scope>
    <source>
        <strain evidence="32">EL-164</strain>
    </source>
</reference>
<keyword evidence="8" id="KW-0997">Cell inner membrane</keyword>
<dbReference type="InterPro" id="IPR036950">
    <property type="entry name" value="PBP_transglycosylase"/>
</dbReference>
<dbReference type="GO" id="GO:0008360">
    <property type="term" value="P:regulation of cell shape"/>
    <property type="evidence" value="ECO:0007669"/>
    <property type="project" value="UniProtKB-KW"/>
</dbReference>
<evidence type="ECO:0000259" key="30">
    <source>
        <dbReference type="Pfam" id="PF17092"/>
    </source>
</evidence>
<comment type="pathway">
    <text evidence="26">Glycan biosynthesis.</text>
</comment>
<dbReference type="EC" id="3.4.16.4" evidence="5"/>
<dbReference type="AlphaFoldDB" id="A0A0L6CXI4"/>
<evidence type="ECO:0000259" key="29">
    <source>
        <dbReference type="Pfam" id="PF00912"/>
    </source>
</evidence>
<dbReference type="PATRIC" id="fig|74031.6.peg.981"/>
<comment type="caution">
    <text evidence="31">The sequence shown here is derived from an EMBL/GenBank/DDBJ whole genome shotgun (WGS) entry which is preliminary data.</text>
</comment>
<keyword evidence="11" id="KW-0328">Glycosyltransferase</keyword>
<keyword evidence="9" id="KW-0121">Carboxypeptidase</keyword>
<dbReference type="Pfam" id="PF17092">
    <property type="entry name" value="PCB_OB"/>
    <property type="match status" value="1"/>
</dbReference>
<evidence type="ECO:0000259" key="28">
    <source>
        <dbReference type="Pfam" id="PF00905"/>
    </source>
</evidence>
<dbReference type="Pfam" id="PF00905">
    <property type="entry name" value="Transpeptidase"/>
    <property type="match status" value="1"/>
</dbReference>
<dbReference type="PANTHER" id="PTHR32282">
    <property type="entry name" value="BINDING PROTEIN TRANSPEPTIDASE, PUTATIVE-RELATED"/>
    <property type="match status" value="1"/>
</dbReference>
<evidence type="ECO:0000256" key="7">
    <source>
        <dbReference type="ARBA" id="ARBA00022475"/>
    </source>
</evidence>
<dbReference type="GO" id="GO:0006508">
    <property type="term" value="P:proteolysis"/>
    <property type="evidence" value="ECO:0007669"/>
    <property type="project" value="UniProtKB-KW"/>
</dbReference>
<dbReference type="GO" id="GO:0030288">
    <property type="term" value="C:outer membrane-bounded periplasmic space"/>
    <property type="evidence" value="ECO:0007669"/>
    <property type="project" value="TreeGrafter"/>
</dbReference>
<dbReference type="SUPFAM" id="SSF56601">
    <property type="entry name" value="beta-lactamase/transpeptidase-like"/>
    <property type="match status" value="1"/>
</dbReference>
<keyword evidence="19 27" id="KW-0472">Membrane</keyword>
<evidence type="ECO:0000256" key="1">
    <source>
        <dbReference type="ARBA" id="ARBA00004249"/>
    </source>
</evidence>
<evidence type="ECO:0000256" key="15">
    <source>
        <dbReference type="ARBA" id="ARBA00022960"/>
    </source>
</evidence>
<keyword evidence="12" id="KW-0808">Transferase</keyword>
<keyword evidence="13 27" id="KW-0812">Transmembrane</keyword>
<evidence type="ECO:0000256" key="6">
    <source>
        <dbReference type="ARBA" id="ARBA00018638"/>
    </source>
</evidence>
<keyword evidence="22" id="KW-0961">Cell wall biogenesis/degradation</keyword>
<organism evidence="31 32">
    <name type="scientific">Roseovarius tolerans</name>
    <dbReference type="NCBI Taxonomy" id="74031"/>
    <lineage>
        <taxon>Bacteria</taxon>
        <taxon>Pseudomonadati</taxon>
        <taxon>Pseudomonadota</taxon>
        <taxon>Alphaproteobacteria</taxon>
        <taxon>Rhodobacterales</taxon>
        <taxon>Roseobacteraceae</taxon>
        <taxon>Roseovarius</taxon>
    </lineage>
</organism>
<feature type="domain" description="Penicillin-binding protein OB-like" evidence="30">
    <location>
        <begin position="368"/>
        <end position="477"/>
    </location>
</feature>
<dbReference type="GO" id="GO:0071555">
    <property type="term" value="P:cell wall organization"/>
    <property type="evidence" value="ECO:0007669"/>
    <property type="project" value="UniProtKB-KW"/>
</dbReference>
<dbReference type="SUPFAM" id="SSF53955">
    <property type="entry name" value="Lysozyme-like"/>
    <property type="match status" value="1"/>
</dbReference>
<dbReference type="InterPro" id="IPR031376">
    <property type="entry name" value="PCB_OB"/>
</dbReference>
<dbReference type="Pfam" id="PF00912">
    <property type="entry name" value="Transgly"/>
    <property type="match status" value="1"/>
</dbReference>
<dbReference type="GO" id="GO:0005886">
    <property type="term" value="C:plasma membrane"/>
    <property type="evidence" value="ECO:0007669"/>
    <property type="project" value="UniProtKB-SubCell"/>
</dbReference>
<keyword evidence="32" id="KW-1185">Reference proteome</keyword>
<evidence type="ECO:0000256" key="27">
    <source>
        <dbReference type="SAM" id="Phobius"/>
    </source>
</evidence>
<dbReference type="InterPro" id="IPR001264">
    <property type="entry name" value="Glyco_trans_51"/>
</dbReference>
<evidence type="ECO:0000256" key="21">
    <source>
        <dbReference type="ARBA" id="ARBA00023268"/>
    </source>
</evidence>
<dbReference type="Proteomes" id="UP000037046">
    <property type="component" value="Unassembled WGS sequence"/>
</dbReference>
<dbReference type="Gene3D" id="1.10.3810.10">
    <property type="entry name" value="Biosynthetic peptidoglycan transglycosylase-like"/>
    <property type="match status" value="1"/>
</dbReference>
<evidence type="ECO:0000256" key="9">
    <source>
        <dbReference type="ARBA" id="ARBA00022645"/>
    </source>
</evidence>
<evidence type="ECO:0000256" key="14">
    <source>
        <dbReference type="ARBA" id="ARBA00022801"/>
    </source>
</evidence>
<dbReference type="FunFam" id="1.10.3810.10:FF:000003">
    <property type="entry name" value="Penicillin-binding protein 1a"/>
    <property type="match status" value="1"/>
</dbReference>
<feature type="transmembrane region" description="Helical" evidence="27">
    <location>
        <begin position="44"/>
        <end position="73"/>
    </location>
</feature>
<dbReference type="GO" id="GO:0009252">
    <property type="term" value="P:peptidoglycan biosynthetic process"/>
    <property type="evidence" value="ECO:0007669"/>
    <property type="project" value="UniProtKB-UniPathway"/>
</dbReference>
<keyword evidence="15" id="KW-0133">Cell shape</keyword>
<name>A0A0L6CXI4_9RHOB</name>
<evidence type="ECO:0000256" key="13">
    <source>
        <dbReference type="ARBA" id="ARBA00022692"/>
    </source>
</evidence>
<dbReference type="InterPro" id="IPR023346">
    <property type="entry name" value="Lysozyme-like_dom_sf"/>
</dbReference>
<comment type="catalytic activity">
    <reaction evidence="23">
        <text>Preferential cleavage: (Ac)2-L-Lys-D-Ala-|-D-Ala. Also transpeptidation of peptidyl-alanyl moieties that are N-acyl substituents of D-alanine.</text>
        <dbReference type="EC" id="3.4.16.4"/>
    </reaction>
</comment>
<dbReference type="Gene3D" id="3.40.710.10">
    <property type="entry name" value="DD-peptidase/beta-lactamase superfamily"/>
    <property type="match status" value="2"/>
</dbReference>
<evidence type="ECO:0000256" key="20">
    <source>
        <dbReference type="ARBA" id="ARBA00023251"/>
    </source>
</evidence>
<proteinExistence type="inferred from homology"/>
<dbReference type="GO" id="GO:0046677">
    <property type="term" value="P:response to antibiotic"/>
    <property type="evidence" value="ECO:0007669"/>
    <property type="project" value="UniProtKB-KW"/>
</dbReference>
<evidence type="ECO:0000313" key="32">
    <source>
        <dbReference type="Proteomes" id="UP000037046"/>
    </source>
</evidence>
<dbReference type="GO" id="GO:0008955">
    <property type="term" value="F:peptidoglycan glycosyltransferase activity"/>
    <property type="evidence" value="ECO:0007669"/>
    <property type="project" value="UniProtKB-EC"/>
</dbReference>
<keyword evidence="16" id="KW-0735">Signal-anchor</keyword>
<evidence type="ECO:0000256" key="17">
    <source>
        <dbReference type="ARBA" id="ARBA00022984"/>
    </source>
</evidence>
<sequence length="875" mass="96633">MMPMRRAPGWCGNERACANPFDPCPRHAYMGRIHPAGARVFRPILSLFGTVFSLITLVVVIVGLSIGAVLHIYGKDLPSHESLANYTPPTISRIYSSEGRIIDEFARERRLFTPAEDIPDLVKQAFISAEDKNFYSHGGYDALGIASAIVDAVKSRGRNVRGASTITQQVMKNFLLSGDRQLERKIKEIILATRIEETLSKEKILELYLNEIFLGQNSYGVTAAAQTYFNKTLRELAPHEAATIAAMPKAPSDYHPVREKERLLDRRNFVLREMWENGYLTEAEYRAEREAPLRSVQNGDFPPFSADLPPRDYFTDEIRRQLSEDFGEGEFFSGGLSVRATLDPEMQANAARALRRQLEQYDRGRGRWRGTGMTIPPDALDSEETWRAALNDLRVPRDIDLNGQWYPAVVLETGDQAMRIGIEGVEGVQEVPRSDIAWLPGDFHETFDAGDVVHVRRMIEDDSGDLIRWTLRQVPEAQGGFMAMDVNTGRVLAMQGGFSYQHSVFNRATQAMRQPGSSFKPFVYAAALDSGYSPATIVIDAPIEIDTPQGLWRPRNSSNKYYGPTPLRTGIEQSRNLMTIRLAQEVGMDVVANYAERFGVYDNMGKFLANSLGSEETTLFNMVAAYAMFANGGERVRPSLVDRVQDRYGRTVYSQDQRQCVDCNDPNLPEGTGPRIVSDRERVMNAVTAYQLTSMMKGVVDRGTASGAINLPVPVAGKTGTTNDARDVWFVGFTSNIAAGCYIGHDQPRGLGSGAYGASLCGPVFQEFMKEAVAKYGGGPFDVPPGGHFIKIDRFSGARLPDDASGPNVVAEYFRDGEEPIFGVMFDGGFAMGNDLDLYSAGTREQVRDVTTSTGEKAQVGGKATFGSMSSGGLY</sequence>
<evidence type="ECO:0000256" key="10">
    <source>
        <dbReference type="ARBA" id="ARBA00022670"/>
    </source>
</evidence>
<protein>
    <recommendedName>
        <fullName evidence="6">Penicillin-binding protein 1A</fullName>
        <ecNumber evidence="24">2.4.99.28</ecNumber>
        <ecNumber evidence="5">3.4.16.4</ecNumber>
    </recommendedName>
</protein>
<comment type="similarity">
    <text evidence="3">In the C-terminal section; belongs to the transpeptidase family.</text>
</comment>
<dbReference type="PANTHER" id="PTHR32282:SF27">
    <property type="entry name" value="PENICILLIN-BINDING PROTEIN 1A"/>
    <property type="match status" value="1"/>
</dbReference>
<dbReference type="InterPro" id="IPR001460">
    <property type="entry name" value="PCN-bd_Tpept"/>
</dbReference>
<dbReference type="InterPro" id="IPR050396">
    <property type="entry name" value="Glycosyltr_51/Transpeptidase"/>
</dbReference>
<comment type="similarity">
    <text evidence="4">In the N-terminal section; belongs to the glycosyltransferase 51 family.</text>
</comment>
<keyword evidence="20" id="KW-0046">Antibiotic resistance</keyword>
<keyword evidence="10" id="KW-0645">Protease</keyword>
<evidence type="ECO:0000256" key="16">
    <source>
        <dbReference type="ARBA" id="ARBA00022968"/>
    </source>
</evidence>
<dbReference type="EC" id="2.4.99.28" evidence="24"/>
<evidence type="ECO:0000313" key="31">
    <source>
        <dbReference type="EMBL" id="KNX42449.1"/>
    </source>
</evidence>
<evidence type="ECO:0000256" key="5">
    <source>
        <dbReference type="ARBA" id="ARBA00012448"/>
    </source>
</evidence>
<dbReference type="UniPathway" id="UPA00219"/>
<dbReference type="InterPro" id="IPR012338">
    <property type="entry name" value="Beta-lactam/transpept-like"/>
</dbReference>
<evidence type="ECO:0000256" key="12">
    <source>
        <dbReference type="ARBA" id="ARBA00022679"/>
    </source>
</evidence>
<evidence type="ECO:0000256" key="18">
    <source>
        <dbReference type="ARBA" id="ARBA00022989"/>
    </source>
</evidence>
<dbReference type="EMBL" id="LGVV01000008">
    <property type="protein sequence ID" value="KNX42449.1"/>
    <property type="molecule type" value="Genomic_DNA"/>
</dbReference>
<evidence type="ECO:0000256" key="26">
    <source>
        <dbReference type="ARBA" id="ARBA00060592"/>
    </source>
</evidence>
<dbReference type="GO" id="GO:0009002">
    <property type="term" value="F:serine-type D-Ala-D-Ala carboxypeptidase activity"/>
    <property type="evidence" value="ECO:0007669"/>
    <property type="project" value="UniProtKB-EC"/>
</dbReference>
<comment type="pathway">
    <text evidence="2">Cell wall biogenesis; peptidoglycan biosynthesis.</text>
</comment>
<evidence type="ECO:0000256" key="3">
    <source>
        <dbReference type="ARBA" id="ARBA00007090"/>
    </source>
</evidence>
<evidence type="ECO:0000256" key="4">
    <source>
        <dbReference type="ARBA" id="ARBA00007739"/>
    </source>
</evidence>